<feature type="signal peptide" evidence="1">
    <location>
        <begin position="1"/>
        <end position="27"/>
    </location>
</feature>
<dbReference type="AlphaFoldDB" id="A0A5C4M038"/>
<evidence type="ECO:0000256" key="1">
    <source>
        <dbReference type="SAM" id="SignalP"/>
    </source>
</evidence>
<name>A0A5C4M038_9PSEU</name>
<evidence type="ECO:0000313" key="2">
    <source>
        <dbReference type="EMBL" id="TNC24570.1"/>
    </source>
</evidence>
<accession>A0A5C4M038</accession>
<organism evidence="2 3">
    <name type="scientific">Amycolatopsis alkalitolerans</name>
    <dbReference type="NCBI Taxonomy" id="2547244"/>
    <lineage>
        <taxon>Bacteria</taxon>
        <taxon>Bacillati</taxon>
        <taxon>Actinomycetota</taxon>
        <taxon>Actinomycetes</taxon>
        <taxon>Pseudonocardiales</taxon>
        <taxon>Pseudonocardiaceae</taxon>
        <taxon>Amycolatopsis</taxon>
    </lineage>
</organism>
<reference evidence="2 3" key="1">
    <citation type="submission" date="2019-06" db="EMBL/GenBank/DDBJ databases">
        <title>Amycolatopsis alkalitolerans sp. nov., isolated from Gastrodia elata Blume.</title>
        <authorList>
            <person name="Narsing Rao M.P."/>
            <person name="Li W.J."/>
        </authorList>
    </citation>
    <scope>NUCLEOTIDE SEQUENCE [LARGE SCALE GENOMIC DNA]</scope>
    <source>
        <strain evidence="2 3">SYSUP0005</strain>
    </source>
</reference>
<keyword evidence="1" id="KW-0732">Signal</keyword>
<dbReference type="RefSeq" id="WP_139097781.1">
    <property type="nucleotide sequence ID" value="NZ_VDFW01000014.1"/>
</dbReference>
<evidence type="ECO:0008006" key="4">
    <source>
        <dbReference type="Google" id="ProtNLM"/>
    </source>
</evidence>
<dbReference type="Proteomes" id="UP000305546">
    <property type="component" value="Unassembled WGS sequence"/>
</dbReference>
<evidence type="ECO:0000313" key="3">
    <source>
        <dbReference type="Proteomes" id="UP000305546"/>
    </source>
</evidence>
<keyword evidence="3" id="KW-1185">Reference proteome</keyword>
<feature type="chain" id="PRO_5022888950" description="Secreted protein" evidence="1">
    <location>
        <begin position="28"/>
        <end position="132"/>
    </location>
</feature>
<proteinExistence type="predicted"/>
<gene>
    <name evidence="2" type="ORF">FG385_17325</name>
</gene>
<dbReference type="OrthoDB" id="3696905at2"/>
<sequence>MRNSIRAAIAGGGVLAALAAGVSAASAETTTPPPSYGQVTLSPEESQQLCADLLPRLVDRTTKLTARINGDANTKGSVAWLRAQVGKQRAEGHPRIADRLDQRADRRAGRVGDLKSIQDRLTDFKNTHCVAK</sequence>
<comment type="caution">
    <text evidence="2">The sequence shown here is derived from an EMBL/GenBank/DDBJ whole genome shotgun (WGS) entry which is preliminary data.</text>
</comment>
<protein>
    <recommendedName>
        <fullName evidence="4">Secreted protein</fullName>
    </recommendedName>
</protein>
<dbReference type="EMBL" id="VDFW01000014">
    <property type="protein sequence ID" value="TNC24570.1"/>
    <property type="molecule type" value="Genomic_DNA"/>
</dbReference>